<dbReference type="InterPro" id="IPR029068">
    <property type="entry name" value="Glyas_Bleomycin-R_OHBP_Dase"/>
</dbReference>
<dbReference type="SUPFAM" id="SSF54593">
    <property type="entry name" value="Glyoxalase/Bleomycin resistance protein/Dihydroxybiphenyl dioxygenase"/>
    <property type="match status" value="1"/>
</dbReference>
<protein>
    <submittedName>
        <fullName evidence="1">VOC family protein</fullName>
    </submittedName>
</protein>
<dbReference type="Pfam" id="PF13669">
    <property type="entry name" value="Glyoxalase_4"/>
    <property type="match status" value="1"/>
</dbReference>
<keyword evidence="2" id="KW-1185">Reference proteome</keyword>
<dbReference type="Gene3D" id="3.10.180.10">
    <property type="entry name" value="2,3-Dihydroxybiphenyl 1,2-Dioxygenase, domain 1"/>
    <property type="match status" value="1"/>
</dbReference>
<gene>
    <name evidence="1" type="ORF">L0P92_03125</name>
</gene>
<name>A0A9X1PS97_STRM4</name>
<accession>A0A9X1PS97</accession>
<dbReference type="RefSeq" id="WP_234760870.1">
    <property type="nucleotide sequence ID" value="NZ_JAKEIP010000006.1"/>
</dbReference>
<organism evidence="1 2">
    <name type="scientific">Streptomyces muensis</name>
    <dbReference type="NCBI Taxonomy" id="1077944"/>
    <lineage>
        <taxon>Bacteria</taxon>
        <taxon>Bacillati</taxon>
        <taxon>Actinomycetota</taxon>
        <taxon>Actinomycetes</taxon>
        <taxon>Kitasatosporales</taxon>
        <taxon>Streptomycetaceae</taxon>
        <taxon>Streptomyces</taxon>
    </lineage>
</organism>
<comment type="caution">
    <text evidence="1">The sequence shown here is derived from an EMBL/GenBank/DDBJ whole genome shotgun (WGS) entry which is preliminary data.</text>
</comment>
<dbReference type="EMBL" id="JAKEIP010000006">
    <property type="protein sequence ID" value="MCF1592562.1"/>
    <property type="molecule type" value="Genomic_DNA"/>
</dbReference>
<proteinExistence type="predicted"/>
<reference evidence="1" key="1">
    <citation type="submission" date="2022-01" db="EMBL/GenBank/DDBJ databases">
        <title>Draft Genome Sequences of Seven Type Strains of the Genus Streptomyces.</title>
        <authorList>
            <person name="Aziz S."/>
            <person name="Coretto E."/>
            <person name="Chronakova A."/>
            <person name="Sproer C."/>
            <person name="Huber K."/>
            <person name="Nouioui I."/>
            <person name="Gross H."/>
        </authorList>
    </citation>
    <scope>NUCLEOTIDE SEQUENCE</scope>
    <source>
        <strain evidence="1">DSM 103493</strain>
    </source>
</reference>
<evidence type="ECO:0000313" key="2">
    <source>
        <dbReference type="Proteomes" id="UP001139384"/>
    </source>
</evidence>
<dbReference type="Proteomes" id="UP001139384">
    <property type="component" value="Unassembled WGS sequence"/>
</dbReference>
<evidence type="ECO:0000313" key="1">
    <source>
        <dbReference type="EMBL" id="MCF1592562.1"/>
    </source>
</evidence>
<dbReference type="AlphaFoldDB" id="A0A9X1PS97"/>
<sequence>MRGLYHVGFAVPDIEAARGAVGRALSVEFGPPRPRQIGDWAIWVALSIEGPPFLELIEGPADSPWAAPDGSRFDHLGFWSARLADDRDMLAARGCRILLDGLKAGLPMSFHEVPELGARIEVVDASAARAPLLADRIVIDPLTTTLSLGEAPGV</sequence>